<dbReference type="PROSITE" id="PS51704">
    <property type="entry name" value="GP_PDE"/>
    <property type="match status" value="1"/>
</dbReference>
<comment type="caution">
    <text evidence="3">The sequence shown here is derived from an EMBL/GenBank/DDBJ whole genome shotgun (WGS) entry which is preliminary data.</text>
</comment>
<dbReference type="Pfam" id="PF03009">
    <property type="entry name" value="GDPD"/>
    <property type="match status" value="1"/>
</dbReference>
<dbReference type="GO" id="GO:0008081">
    <property type="term" value="F:phosphoric diester hydrolase activity"/>
    <property type="evidence" value="ECO:0007669"/>
    <property type="project" value="InterPro"/>
</dbReference>
<gene>
    <name evidence="3" type="ORF">OEIGOIKO_02241</name>
</gene>
<feature type="region of interest" description="Disordered" evidence="1">
    <location>
        <begin position="1"/>
        <end position="28"/>
    </location>
</feature>
<dbReference type="OrthoDB" id="5241788at2"/>
<evidence type="ECO:0000313" key="3">
    <source>
        <dbReference type="EMBL" id="GCD34507.1"/>
    </source>
</evidence>
<dbReference type="GO" id="GO:0006629">
    <property type="term" value="P:lipid metabolic process"/>
    <property type="evidence" value="ECO:0007669"/>
    <property type="project" value="InterPro"/>
</dbReference>
<evidence type="ECO:0000256" key="1">
    <source>
        <dbReference type="SAM" id="MobiDB-lite"/>
    </source>
</evidence>
<proteinExistence type="predicted"/>
<dbReference type="SUPFAM" id="SSF51695">
    <property type="entry name" value="PLC-like phosphodiesterases"/>
    <property type="match status" value="1"/>
</dbReference>
<feature type="domain" description="GP-PDE" evidence="2">
    <location>
        <begin position="33"/>
        <end position="254"/>
    </location>
</feature>
<name>A0A7U9PVQ4_9ACTN</name>
<protein>
    <submittedName>
        <fullName evidence="3">Glycerophosphoryl diester phosphodiesterase</fullName>
    </submittedName>
</protein>
<dbReference type="EMBL" id="BHZC01000001">
    <property type="protein sequence ID" value="GCD34507.1"/>
    <property type="molecule type" value="Genomic_DNA"/>
</dbReference>
<accession>A0A7U9PVQ4</accession>
<evidence type="ECO:0000259" key="2">
    <source>
        <dbReference type="PROSITE" id="PS51704"/>
    </source>
</evidence>
<feature type="compositionally biased region" description="Low complexity" evidence="1">
    <location>
        <begin position="1"/>
        <end position="11"/>
    </location>
</feature>
<dbReference type="CDD" id="cd08556">
    <property type="entry name" value="GDPD"/>
    <property type="match status" value="1"/>
</dbReference>
<dbReference type="PANTHER" id="PTHR46211">
    <property type="entry name" value="GLYCEROPHOSPHORYL DIESTER PHOSPHODIESTERASE"/>
    <property type="match status" value="1"/>
</dbReference>
<feature type="compositionally biased region" description="Low complexity" evidence="1">
    <location>
        <begin position="19"/>
        <end position="28"/>
    </location>
</feature>
<sequence length="254" mass="27006">MAAVRAARHAPAPAPPRAPSARPAAPAPATGRIAVIGHRGAPYDHRENTLASLRAALEAGADAVEIDVRLTADRVPVLLHDPTLERLWGHDRRLSSLTYAQVEEATAGGVPTLRAALALTAEYPSARALIDLPDPAAAQAAVSEVHESGATDRAYYCGGGLSMLAVRAADPAAELALSWCRTAPPRPELLARVRPRWLNYHFGLVTEDLVERAHDGGYLFAAWTTDTPRAARRLRRAGVDAVTTNRVPAVRAAL</sequence>
<dbReference type="PANTHER" id="PTHR46211:SF1">
    <property type="entry name" value="GLYCEROPHOSPHODIESTER PHOSPHODIESTERASE, CYTOPLASMIC"/>
    <property type="match status" value="1"/>
</dbReference>
<dbReference type="AlphaFoldDB" id="A0A7U9PVQ4"/>
<dbReference type="InterPro" id="IPR030395">
    <property type="entry name" value="GP_PDE_dom"/>
</dbReference>
<reference evidence="3 4" key="1">
    <citation type="submission" date="2018-11" db="EMBL/GenBank/DDBJ databases">
        <title>Whole genome sequence of Streptomyces chrestomyceticus NBRC 13444(T).</title>
        <authorList>
            <person name="Komaki H."/>
            <person name="Tamura T."/>
        </authorList>
    </citation>
    <scope>NUCLEOTIDE SEQUENCE [LARGE SCALE GENOMIC DNA]</scope>
    <source>
        <strain evidence="3 4">NBRC 13444</strain>
    </source>
</reference>
<dbReference type="Proteomes" id="UP000287830">
    <property type="component" value="Unassembled WGS sequence"/>
</dbReference>
<dbReference type="InterPro" id="IPR017946">
    <property type="entry name" value="PLC-like_Pdiesterase_TIM-brl"/>
</dbReference>
<organism evidence="3 4">
    <name type="scientific">Streptomyces chrestomyceticus JCM 4735</name>
    <dbReference type="NCBI Taxonomy" id="1306181"/>
    <lineage>
        <taxon>Bacteria</taxon>
        <taxon>Bacillati</taxon>
        <taxon>Actinomycetota</taxon>
        <taxon>Actinomycetes</taxon>
        <taxon>Kitasatosporales</taxon>
        <taxon>Streptomycetaceae</taxon>
        <taxon>Streptomyces</taxon>
    </lineage>
</organism>
<evidence type="ECO:0000313" key="4">
    <source>
        <dbReference type="Proteomes" id="UP000287830"/>
    </source>
</evidence>
<dbReference type="Gene3D" id="3.20.20.190">
    <property type="entry name" value="Phosphatidylinositol (PI) phosphodiesterase"/>
    <property type="match status" value="1"/>
</dbReference>